<comment type="function">
    <text evidence="12 13">RNA polymerase that catalyzes the synthesis of short RNA molecules used as primers for DNA polymerase during DNA replication.</text>
</comment>
<comment type="domain">
    <text evidence="12">Contains an N-terminal zinc-binding domain, a central core domain that contains the primase activity, and a C-terminal DnaB-binding domain.</text>
</comment>
<keyword evidence="6 12" id="KW-0479">Metal-binding</keyword>
<dbReference type="InterPro" id="IPR037068">
    <property type="entry name" value="DNA_primase_core_N_sf"/>
</dbReference>
<keyword evidence="10 12" id="KW-0238">DNA-binding</keyword>
<dbReference type="Gene3D" id="3.40.1360.10">
    <property type="match status" value="1"/>
</dbReference>
<evidence type="ECO:0000259" key="16">
    <source>
        <dbReference type="PROSITE" id="PS50880"/>
    </source>
</evidence>
<keyword evidence="5 12" id="KW-0235">DNA replication</keyword>
<dbReference type="Gene3D" id="1.10.860.10">
    <property type="entry name" value="DNAb Helicase, Chain A"/>
    <property type="match status" value="1"/>
</dbReference>
<evidence type="ECO:0000256" key="6">
    <source>
        <dbReference type="ARBA" id="ARBA00022723"/>
    </source>
</evidence>
<dbReference type="InterPro" id="IPR030846">
    <property type="entry name" value="DnaG_bac"/>
</dbReference>
<keyword evidence="2 12" id="KW-0639">Primosome</keyword>
<keyword evidence="8 12" id="KW-0862">Zinc</keyword>
<keyword evidence="18" id="KW-1185">Reference proteome</keyword>
<comment type="subunit">
    <text evidence="12">Monomer. Interacts with DnaB.</text>
</comment>
<dbReference type="HAMAP" id="MF_00974">
    <property type="entry name" value="DNA_primase_DnaG"/>
    <property type="match status" value="1"/>
</dbReference>
<evidence type="ECO:0000256" key="11">
    <source>
        <dbReference type="ARBA" id="ARBA00023163"/>
    </source>
</evidence>
<dbReference type="InterPro" id="IPR050219">
    <property type="entry name" value="DnaG_primase"/>
</dbReference>
<keyword evidence="3 12" id="KW-0808">Transferase</keyword>
<dbReference type="RefSeq" id="WP_094765353.1">
    <property type="nucleotide sequence ID" value="NZ_FUKQ01000044.1"/>
</dbReference>
<accession>A0A1R4K6J7</accession>
<dbReference type="PANTHER" id="PTHR30313:SF2">
    <property type="entry name" value="DNA PRIMASE"/>
    <property type="match status" value="1"/>
</dbReference>
<keyword evidence="4 12" id="KW-0548">Nucleotidyltransferase</keyword>
<gene>
    <name evidence="12" type="primary">dnaG</name>
    <name evidence="17" type="ORF">FM114_11835</name>
</gene>
<comment type="cofactor">
    <cofactor evidence="12 13 14">
        <name>Zn(2+)</name>
        <dbReference type="ChEBI" id="CHEBI:29105"/>
    </cofactor>
    <text evidence="12 13 14">Binds 1 zinc ion per monomer.</text>
</comment>
<proteinExistence type="inferred from homology"/>
<dbReference type="SMART" id="SM00400">
    <property type="entry name" value="ZnF_CHCC"/>
    <property type="match status" value="1"/>
</dbReference>
<keyword evidence="11 12" id="KW-0804">Transcription</keyword>
<dbReference type="SUPFAM" id="SSF56731">
    <property type="entry name" value="DNA primase core"/>
    <property type="match status" value="1"/>
</dbReference>
<reference evidence="17 18" key="1">
    <citation type="submission" date="2017-02" db="EMBL/GenBank/DDBJ databases">
        <authorList>
            <person name="Peterson S.W."/>
        </authorList>
    </citation>
    <scope>NUCLEOTIDE SEQUENCE [LARGE SCALE GENOMIC DNA]</scope>
    <source>
        <strain evidence="17 18">LSP_Lj1</strain>
    </source>
</reference>
<keyword evidence="1 12" id="KW-0240">DNA-directed RNA polymerase</keyword>
<evidence type="ECO:0000256" key="12">
    <source>
        <dbReference type="HAMAP-Rule" id="MF_00974"/>
    </source>
</evidence>
<evidence type="ECO:0000256" key="1">
    <source>
        <dbReference type="ARBA" id="ARBA00022478"/>
    </source>
</evidence>
<dbReference type="CDD" id="cd03364">
    <property type="entry name" value="TOPRIM_DnaG_primases"/>
    <property type="match status" value="1"/>
</dbReference>
<feature type="region of interest" description="Disordered" evidence="15">
    <location>
        <begin position="435"/>
        <end position="473"/>
    </location>
</feature>
<evidence type="ECO:0000256" key="13">
    <source>
        <dbReference type="PIRNR" id="PIRNR002811"/>
    </source>
</evidence>
<feature type="compositionally biased region" description="Basic and acidic residues" evidence="15">
    <location>
        <begin position="435"/>
        <end position="453"/>
    </location>
</feature>
<dbReference type="InterPro" id="IPR006171">
    <property type="entry name" value="TOPRIM_dom"/>
</dbReference>
<dbReference type="Gene3D" id="3.90.980.10">
    <property type="entry name" value="DNA primase, catalytic core, N-terminal domain"/>
    <property type="match status" value="1"/>
</dbReference>
<feature type="domain" description="Toprim" evidence="16">
    <location>
        <begin position="258"/>
        <end position="344"/>
    </location>
</feature>
<dbReference type="SMART" id="SM00493">
    <property type="entry name" value="TOPRIM"/>
    <property type="match status" value="1"/>
</dbReference>
<evidence type="ECO:0000256" key="5">
    <source>
        <dbReference type="ARBA" id="ARBA00022705"/>
    </source>
</evidence>
<dbReference type="InterPro" id="IPR034151">
    <property type="entry name" value="TOPRIM_DnaG_bac"/>
</dbReference>
<dbReference type="Gene3D" id="3.90.580.10">
    <property type="entry name" value="Zinc finger, CHC2-type domain"/>
    <property type="match status" value="1"/>
</dbReference>
<name>A0A1R4K6J7_9ACTN</name>
<keyword evidence="7 12" id="KW-0863">Zinc-finger</keyword>
<dbReference type="InterPro" id="IPR016136">
    <property type="entry name" value="DNA_helicase_N/primase_C"/>
</dbReference>
<dbReference type="GO" id="GO:1990077">
    <property type="term" value="C:primosome complex"/>
    <property type="evidence" value="ECO:0007669"/>
    <property type="project" value="UniProtKB-KW"/>
</dbReference>
<dbReference type="PIRSF" id="PIRSF002811">
    <property type="entry name" value="DnaG"/>
    <property type="match status" value="1"/>
</dbReference>
<dbReference type="GO" id="GO:0003899">
    <property type="term" value="F:DNA-directed RNA polymerase activity"/>
    <property type="evidence" value="ECO:0007669"/>
    <property type="project" value="UniProtKB-UniRule"/>
</dbReference>
<dbReference type="SUPFAM" id="SSF57783">
    <property type="entry name" value="Zinc beta-ribbon"/>
    <property type="match status" value="1"/>
</dbReference>
<dbReference type="InterPro" id="IPR013264">
    <property type="entry name" value="DNAG_N"/>
</dbReference>
<dbReference type="Pfam" id="PF13662">
    <property type="entry name" value="Toprim_4"/>
    <property type="match status" value="1"/>
</dbReference>
<dbReference type="PANTHER" id="PTHR30313">
    <property type="entry name" value="DNA PRIMASE"/>
    <property type="match status" value="1"/>
</dbReference>
<evidence type="ECO:0000256" key="7">
    <source>
        <dbReference type="ARBA" id="ARBA00022771"/>
    </source>
</evidence>
<evidence type="ECO:0000313" key="18">
    <source>
        <dbReference type="Proteomes" id="UP000188342"/>
    </source>
</evidence>
<evidence type="ECO:0000256" key="10">
    <source>
        <dbReference type="ARBA" id="ARBA00023125"/>
    </source>
</evidence>
<dbReference type="STRING" id="1255658.FM114_11835"/>
<keyword evidence="9" id="KW-0460">Magnesium</keyword>
<evidence type="ECO:0000256" key="2">
    <source>
        <dbReference type="ARBA" id="ARBA00022515"/>
    </source>
</evidence>
<dbReference type="GO" id="GO:0000428">
    <property type="term" value="C:DNA-directed RNA polymerase complex"/>
    <property type="evidence" value="ECO:0007669"/>
    <property type="project" value="UniProtKB-KW"/>
</dbReference>
<dbReference type="Pfam" id="PF08275">
    <property type="entry name" value="DNAG_N"/>
    <property type="match status" value="1"/>
</dbReference>
<sequence length="624" mass="69072">MAGRINDEDIALVRERARIDDVVSSHVTLKPAGGGSLKGLCPFHDEKTPSFQVTPARGFYYCFGCGEGGDSITFLQKVSNLSFTESVQQLADRTGVQLRISDDGGPRHEPGLRVRIMEANSAASEFYSRQLLAPGALAARQMLDGRGFDRAAAEHFGVGYAPRGGRDLKNHLNRLGFKDAELVKAGLIREHGHDFFQGRVLWPIRDSGSAVLGFGARKLFDDDRMPAKYLNTPETPVYKKSHVLYGLDLARRQIGKKSQAVVVEGYTDVMAAHLSGVDTAVASCGTAFGDDHARMLQRLMGNQGAFSGEVIFTFDGDQAGQNAALKVFSGDQNFIAQTYVAIEPSGLDPCDLRLQQGEAAVRELVGRRVPLYRFVMENTLKGYDLDRVDGRLQALRAAAPLISSIRDTSLVNGYLRELASMLGMDVDEVRSEVTRAARRKANEKSEPRHRTPVVDEPVEPQSQPAQGLPWPDPADRALGVERGTLKLMLQHPTLFDTAWDGVQPDDFTHPAYRAVFESILRVPWQPDRWADKVQEATTDEVARQLEIALLVEPVLRMPDEAYATSYAARVQLLRIDRDIKDLKSRLQRTNPVDQASEHKQMFSALLELEVRRKQLQLVSLGAPD</sequence>
<dbReference type="GO" id="GO:0005737">
    <property type="term" value="C:cytoplasm"/>
    <property type="evidence" value="ECO:0007669"/>
    <property type="project" value="TreeGrafter"/>
</dbReference>
<feature type="zinc finger region" description="CHC2-type" evidence="12 14">
    <location>
        <begin position="41"/>
        <end position="65"/>
    </location>
</feature>
<dbReference type="Pfam" id="PF01807">
    <property type="entry name" value="Zn_ribbon_DnaG"/>
    <property type="match status" value="1"/>
</dbReference>
<evidence type="ECO:0000256" key="8">
    <source>
        <dbReference type="ARBA" id="ARBA00022833"/>
    </source>
</evidence>
<evidence type="ECO:0000313" key="17">
    <source>
        <dbReference type="EMBL" id="SJN39937.1"/>
    </source>
</evidence>
<dbReference type="NCBIfam" id="TIGR01391">
    <property type="entry name" value="dnaG"/>
    <property type="match status" value="1"/>
</dbReference>
<dbReference type="GO" id="GO:0008270">
    <property type="term" value="F:zinc ion binding"/>
    <property type="evidence" value="ECO:0007669"/>
    <property type="project" value="UniProtKB-UniRule"/>
</dbReference>
<dbReference type="AlphaFoldDB" id="A0A1R4K6J7"/>
<comment type="catalytic activity">
    <reaction evidence="12">
        <text>ssDNA + n NTP = ssDNA/pppN(pN)n-1 hybrid + (n-1) diphosphate.</text>
        <dbReference type="EC" id="2.7.7.101"/>
    </reaction>
</comment>
<dbReference type="EC" id="2.7.7.101" evidence="12"/>
<evidence type="ECO:0000256" key="9">
    <source>
        <dbReference type="ARBA" id="ARBA00022842"/>
    </source>
</evidence>
<dbReference type="FunFam" id="3.90.580.10:FF:000001">
    <property type="entry name" value="DNA primase"/>
    <property type="match status" value="1"/>
</dbReference>
<dbReference type="GO" id="GO:0006269">
    <property type="term" value="P:DNA replication, synthesis of primer"/>
    <property type="evidence" value="ECO:0007669"/>
    <property type="project" value="UniProtKB-UniRule"/>
</dbReference>
<dbReference type="PROSITE" id="PS50880">
    <property type="entry name" value="TOPRIM"/>
    <property type="match status" value="1"/>
</dbReference>
<dbReference type="EMBL" id="FUKQ01000044">
    <property type="protein sequence ID" value="SJN39937.1"/>
    <property type="molecule type" value="Genomic_DNA"/>
</dbReference>
<evidence type="ECO:0000256" key="4">
    <source>
        <dbReference type="ARBA" id="ARBA00022695"/>
    </source>
</evidence>
<dbReference type="InterPro" id="IPR036977">
    <property type="entry name" value="DNA_primase_Znf_CHC2"/>
</dbReference>
<dbReference type="InterPro" id="IPR002694">
    <property type="entry name" value="Znf_CHC2"/>
</dbReference>
<dbReference type="GO" id="GO:0003677">
    <property type="term" value="F:DNA binding"/>
    <property type="evidence" value="ECO:0007669"/>
    <property type="project" value="UniProtKB-KW"/>
</dbReference>
<dbReference type="SMART" id="SM00766">
    <property type="entry name" value="DnaG_DnaB_bind"/>
    <property type="match status" value="1"/>
</dbReference>
<evidence type="ECO:0000256" key="3">
    <source>
        <dbReference type="ARBA" id="ARBA00022679"/>
    </source>
</evidence>
<dbReference type="InterPro" id="IPR013173">
    <property type="entry name" value="DNA_primase_DnaG_DnaB-bd_dom"/>
</dbReference>
<dbReference type="InterPro" id="IPR006295">
    <property type="entry name" value="DNA_primase_DnaG"/>
</dbReference>
<comment type="similarity">
    <text evidence="12 13">Belongs to the DnaG primase family.</text>
</comment>
<evidence type="ECO:0000256" key="14">
    <source>
        <dbReference type="PIRSR" id="PIRSR002811-1"/>
    </source>
</evidence>
<dbReference type="Pfam" id="PF10410">
    <property type="entry name" value="DnaB_bind"/>
    <property type="match status" value="1"/>
</dbReference>
<protein>
    <recommendedName>
        <fullName evidence="12 13">DNA primase</fullName>
        <ecNumber evidence="12">2.7.7.101</ecNumber>
    </recommendedName>
</protein>
<dbReference type="Proteomes" id="UP000188342">
    <property type="component" value="Unassembled WGS sequence"/>
</dbReference>
<dbReference type="InterPro" id="IPR019475">
    <property type="entry name" value="DNA_primase_DnaB-bd"/>
</dbReference>
<dbReference type="Pfam" id="PF08278">
    <property type="entry name" value="DnaG_DnaB_bind"/>
    <property type="match status" value="1"/>
</dbReference>
<dbReference type="OrthoDB" id="9803773at2"/>
<organism evidence="17 18">
    <name type="scientific">Luteococcus japonicus LSP_Lj1</name>
    <dbReference type="NCBI Taxonomy" id="1255658"/>
    <lineage>
        <taxon>Bacteria</taxon>
        <taxon>Bacillati</taxon>
        <taxon>Actinomycetota</taxon>
        <taxon>Actinomycetes</taxon>
        <taxon>Propionibacteriales</taxon>
        <taxon>Propionibacteriaceae</taxon>
        <taxon>Luteococcus</taxon>
    </lineage>
</organism>
<evidence type="ECO:0000256" key="15">
    <source>
        <dbReference type="SAM" id="MobiDB-lite"/>
    </source>
</evidence>